<dbReference type="EMBL" id="SHNN01000004">
    <property type="protein sequence ID" value="MCX2982876.1"/>
    <property type="molecule type" value="Genomic_DNA"/>
</dbReference>
<organism evidence="3 4">
    <name type="scientific">Candidatus Litorirhabdus singularis</name>
    <dbReference type="NCBI Taxonomy" id="2518993"/>
    <lineage>
        <taxon>Bacteria</taxon>
        <taxon>Pseudomonadati</taxon>
        <taxon>Pseudomonadota</taxon>
        <taxon>Gammaproteobacteria</taxon>
        <taxon>Cellvibrionales</taxon>
        <taxon>Halieaceae</taxon>
        <taxon>Candidatus Litorirhabdus</taxon>
    </lineage>
</organism>
<evidence type="ECO:0000259" key="2">
    <source>
        <dbReference type="Pfam" id="PF13476"/>
    </source>
</evidence>
<dbReference type="InterPro" id="IPR038729">
    <property type="entry name" value="Rad50/SbcC_AAA"/>
</dbReference>
<dbReference type="Pfam" id="PF13476">
    <property type="entry name" value="AAA_23"/>
    <property type="match status" value="1"/>
</dbReference>
<dbReference type="RefSeq" id="WP_279246901.1">
    <property type="nucleotide sequence ID" value="NZ_SHNN01000004.1"/>
</dbReference>
<evidence type="ECO:0000313" key="4">
    <source>
        <dbReference type="Proteomes" id="UP001143362"/>
    </source>
</evidence>
<gene>
    <name evidence="3" type="primary">dndD</name>
    <name evidence="3" type="ORF">EYC98_18590</name>
</gene>
<feature type="coiled-coil region" evidence="1">
    <location>
        <begin position="302"/>
        <end position="333"/>
    </location>
</feature>
<dbReference type="Proteomes" id="UP001143362">
    <property type="component" value="Unassembled WGS sequence"/>
</dbReference>
<reference evidence="3" key="1">
    <citation type="submission" date="2019-02" db="EMBL/GenBank/DDBJ databases">
        <authorList>
            <person name="Li S.-H."/>
        </authorList>
    </citation>
    <scope>NUCLEOTIDE SEQUENCE</scope>
    <source>
        <strain evidence="3">IMCC14734</strain>
    </source>
</reference>
<feature type="coiled-coil region" evidence="1">
    <location>
        <begin position="395"/>
        <end position="477"/>
    </location>
</feature>
<proteinExistence type="predicted"/>
<dbReference type="SUPFAM" id="SSF52540">
    <property type="entry name" value="P-loop containing nucleoside triphosphate hydrolases"/>
    <property type="match status" value="1"/>
</dbReference>
<keyword evidence="4" id="KW-1185">Reference proteome</keyword>
<protein>
    <submittedName>
        <fullName evidence="3">DNA sulfur modification protein DndD</fullName>
    </submittedName>
</protein>
<name>A0ABT3TMD2_9GAMM</name>
<dbReference type="Gene3D" id="3.40.50.300">
    <property type="entry name" value="P-loop containing nucleotide triphosphate hydrolases"/>
    <property type="match status" value="2"/>
</dbReference>
<dbReference type="InterPro" id="IPR017599">
    <property type="entry name" value="DNA_S_DndD"/>
</dbReference>
<keyword evidence="1" id="KW-0175">Coiled coil</keyword>
<dbReference type="PANTHER" id="PTHR32114:SF2">
    <property type="entry name" value="ABC TRANSPORTER ABCH.3"/>
    <property type="match status" value="1"/>
</dbReference>
<evidence type="ECO:0000256" key="1">
    <source>
        <dbReference type="SAM" id="Coils"/>
    </source>
</evidence>
<comment type="caution">
    <text evidence="3">The sequence shown here is derived from an EMBL/GenBank/DDBJ whole genome shotgun (WGS) entry which is preliminary data.</text>
</comment>
<dbReference type="NCBIfam" id="TIGR03185">
    <property type="entry name" value="DNA_S_dndD"/>
    <property type="match status" value="1"/>
</dbReference>
<dbReference type="InterPro" id="IPR027417">
    <property type="entry name" value="P-loop_NTPase"/>
</dbReference>
<feature type="domain" description="Rad50/SbcC-type AAA" evidence="2">
    <location>
        <begin position="5"/>
        <end position="246"/>
    </location>
</feature>
<dbReference type="PANTHER" id="PTHR32114">
    <property type="entry name" value="ABC TRANSPORTER ABCH.3"/>
    <property type="match status" value="1"/>
</dbReference>
<evidence type="ECO:0000313" key="3">
    <source>
        <dbReference type="EMBL" id="MCX2982876.1"/>
    </source>
</evidence>
<sequence>MILKSLTLSDFGVFSGQHVVDLAPRVKYGHKRPIVLFGGLNGAGKTTTLTAVRLALYGRRSMGRSISTQAYHQQLIEYIHKPRKSVVAPNASSIELDFTFGKQGTVNDFKIVRSWEHTGTKTTEHLEIHKDGQVLEGLSSEQLQSFLNELIPIGVADLFFFDGEKIADLAEDEGNEALADAIKRLLGLDIIDRLRADLGVYLRENTQTKHPKDIAQELKAFEKQYQKSYAEYQSYLSQSEELNTELVAVTADVATTQQRLNDLGGAWAKSREAEEIRSEQLIKEKTSVNDEIKALFSDAIPLALAKKSIESLLKQLEAEKAAKNRLATQKELNKHMGKLRAELTKAVGKSNQKAIDEAIASTLEPLNSDNNSVDIIHDISDSELSRIQTLVTSYVPQQVQQLKKLSSRAERLEEELANAAANIARAPEQSRLDDILAELGELQGKRGGLVKQIEVNKEEAKRSLRAAMDNLRRLRDLDEKFSKSMSHGQGIELAANSRAMLSEFSEQTRVRKLAILEQEFVKSFGKLARKEDMDIQAKIDPTTFDVNLSDRHGKAINKKKLSAGEKQIYAIAMLEALGRTSGRSLPIIIDTPLGRLDSKHRTKLVKNYFPTASHQVLILSTDTEIDEDFYSELSPEISHAFSVDYDSKAGCSEFNEGYFWRSKL</sequence>
<accession>A0ABT3TMD2</accession>